<dbReference type="InterPro" id="IPR020045">
    <property type="entry name" value="DNA_polI_H3TH"/>
</dbReference>
<dbReference type="InterPro" id="IPR036279">
    <property type="entry name" value="5-3_exonuclease_C_sf"/>
</dbReference>
<dbReference type="SMART" id="SM00279">
    <property type="entry name" value="HhH2"/>
    <property type="match status" value="1"/>
</dbReference>
<dbReference type="SUPFAM" id="SSF47807">
    <property type="entry name" value="5' to 3' exonuclease, C-terminal subdomain"/>
    <property type="match status" value="1"/>
</dbReference>
<dbReference type="SUPFAM" id="SSF88723">
    <property type="entry name" value="PIN domain-like"/>
    <property type="match status" value="1"/>
</dbReference>
<dbReference type="eggNOG" id="COG0258">
    <property type="taxonomic scope" value="Bacteria"/>
</dbReference>
<dbReference type="CDD" id="cd09859">
    <property type="entry name" value="PIN_53EXO"/>
    <property type="match status" value="1"/>
</dbReference>
<dbReference type="CDD" id="cd09898">
    <property type="entry name" value="H3TH_53EXO"/>
    <property type="match status" value="1"/>
</dbReference>
<evidence type="ECO:0000313" key="8">
    <source>
        <dbReference type="EMBL" id="ADG78783.1"/>
    </source>
</evidence>
<gene>
    <name evidence="8" type="ordered locus">Tpau_2173</name>
</gene>
<dbReference type="InterPro" id="IPR020046">
    <property type="entry name" value="5-3_exonucl_a-hlix_arch_N"/>
</dbReference>
<evidence type="ECO:0000256" key="5">
    <source>
        <dbReference type="ARBA" id="ARBA00049957"/>
    </source>
</evidence>
<dbReference type="PANTHER" id="PTHR42646:SF2">
    <property type="entry name" value="5'-3' EXONUCLEASE FAMILY PROTEIN"/>
    <property type="match status" value="1"/>
</dbReference>
<dbReference type="AlphaFoldDB" id="D5UPM7"/>
<dbReference type="Proteomes" id="UP000001213">
    <property type="component" value="Chromosome"/>
</dbReference>
<keyword evidence="4" id="KW-0238">DNA-binding</keyword>
<evidence type="ECO:0000256" key="1">
    <source>
        <dbReference type="ARBA" id="ARBA00022722"/>
    </source>
</evidence>
<dbReference type="PANTHER" id="PTHR42646">
    <property type="entry name" value="FLAP ENDONUCLEASE XNI"/>
    <property type="match status" value="1"/>
</dbReference>
<evidence type="ECO:0000256" key="3">
    <source>
        <dbReference type="ARBA" id="ARBA00022839"/>
    </source>
</evidence>
<keyword evidence="2" id="KW-0378">Hydrolase</keyword>
<keyword evidence="1" id="KW-0540">Nuclease</keyword>
<dbReference type="GO" id="GO:0033567">
    <property type="term" value="P:DNA replication, Okazaki fragment processing"/>
    <property type="evidence" value="ECO:0007669"/>
    <property type="project" value="InterPro"/>
</dbReference>
<reference evidence="9" key="1">
    <citation type="submission" date="2010-03" db="EMBL/GenBank/DDBJ databases">
        <title>The complete chromosome of Tsukamurella paurometabola DSM 20162.</title>
        <authorList>
            <consortium name="US DOE Joint Genome Institute (JGI-PGF)"/>
            <person name="Lucas S."/>
            <person name="Copeland A."/>
            <person name="Lapidus A."/>
            <person name="Glavina del Rio T."/>
            <person name="Dalin E."/>
            <person name="Tice H."/>
            <person name="Bruce D."/>
            <person name="Goodwin L."/>
            <person name="Pitluck S."/>
            <person name="Kyrpides N."/>
            <person name="Mavromatis K."/>
            <person name="Ivanova N."/>
            <person name="Mikhailova N."/>
            <person name="Munk A.C."/>
            <person name="Brettin T."/>
            <person name="Detter J.C."/>
            <person name="Tapia R."/>
            <person name="Han C."/>
            <person name="Larimer F."/>
            <person name="Land M."/>
            <person name="Hauser L."/>
            <person name="Markowitz V."/>
            <person name="Cheng J.-F."/>
            <person name="Hugenholtz P."/>
            <person name="Woyke T."/>
            <person name="Wu D."/>
            <person name="Jando M."/>
            <person name="Brambilla E."/>
            <person name="Klenk H.-P."/>
            <person name="Eisen J.A."/>
        </authorList>
    </citation>
    <scope>NUCLEOTIDE SEQUENCE [LARGE SCALE GENOMIC DNA]</scope>
    <source>
        <strain evidence="9">ATCC 8368 / DSM 20162 / CCUG 35730 / CIP 100753 / JCM 10117 / KCTC 9821 / NBRC 16120 / NCIMB 702349 / NCTC 13040</strain>
    </source>
</reference>
<dbReference type="STRING" id="521096.Tpau_2173"/>
<dbReference type="Gene3D" id="3.40.50.1010">
    <property type="entry name" value="5'-nuclease"/>
    <property type="match status" value="1"/>
</dbReference>
<reference evidence="8 9" key="2">
    <citation type="journal article" date="2011" name="Stand. Genomic Sci.">
        <title>Complete genome sequence of Tsukamurella paurometabola type strain (no. 33).</title>
        <authorList>
            <person name="Munk A.C."/>
            <person name="Lapidus A."/>
            <person name="Lucas S."/>
            <person name="Nolan M."/>
            <person name="Tice H."/>
            <person name="Cheng J.F."/>
            <person name="Del Rio T.G."/>
            <person name="Goodwin L."/>
            <person name="Pitluck S."/>
            <person name="Liolios K."/>
            <person name="Huntemann M."/>
            <person name="Ivanova N."/>
            <person name="Mavromatis K."/>
            <person name="Mikhailova N."/>
            <person name="Pati A."/>
            <person name="Chen A."/>
            <person name="Palaniappan K."/>
            <person name="Tapia R."/>
            <person name="Han C."/>
            <person name="Land M."/>
            <person name="Hauser L."/>
            <person name="Chang Y.J."/>
            <person name="Jeffries C.D."/>
            <person name="Brettin T."/>
            <person name="Yasawong M."/>
            <person name="Brambilla E.M."/>
            <person name="Rohde M."/>
            <person name="Sikorski J."/>
            <person name="Goker M."/>
            <person name="Detter J.C."/>
            <person name="Woyke T."/>
            <person name="Bristow J."/>
            <person name="Eisen J.A."/>
            <person name="Markowitz V."/>
            <person name="Hugenholtz P."/>
            <person name="Kyrpides N.C."/>
            <person name="Klenk H.P."/>
        </authorList>
    </citation>
    <scope>NUCLEOTIDE SEQUENCE [LARGE SCALE GENOMIC DNA]</scope>
    <source>
        <strain evidence="9">ATCC 8368 / DSM 20162 / CCUG 35730 / CIP 100753 / JCM 10117 / KCTC 9821 / NBRC 16120 / NCIMB 702349 / NCTC 13040</strain>
    </source>
</reference>
<dbReference type="InterPro" id="IPR002421">
    <property type="entry name" value="5-3_exonuclease"/>
</dbReference>
<dbReference type="InterPro" id="IPR029060">
    <property type="entry name" value="PIN-like_dom_sf"/>
</dbReference>
<keyword evidence="3 8" id="KW-0269">Exonuclease</keyword>
<dbReference type="EMBL" id="CP001966">
    <property type="protein sequence ID" value="ADG78783.1"/>
    <property type="molecule type" value="Genomic_DNA"/>
</dbReference>
<organism evidence="8 9">
    <name type="scientific">Tsukamurella paurometabola (strain ATCC 8368 / DSM 20162 / CCUG 35730 / CIP 100753 / JCM 10117 / KCTC 9821 / NBRC 16120 / NCIMB 702349 / NCTC 13040)</name>
    <name type="common">Corynebacterium paurometabolum</name>
    <dbReference type="NCBI Taxonomy" id="521096"/>
    <lineage>
        <taxon>Bacteria</taxon>
        <taxon>Bacillati</taxon>
        <taxon>Actinomycetota</taxon>
        <taxon>Actinomycetes</taxon>
        <taxon>Mycobacteriales</taxon>
        <taxon>Tsukamurellaceae</taxon>
        <taxon>Tsukamurella</taxon>
    </lineage>
</organism>
<evidence type="ECO:0000256" key="2">
    <source>
        <dbReference type="ARBA" id="ARBA00022801"/>
    </source>
</evidence>
<dbReference type="Gene3D" id="1.10.150.20">
    <property type="entry name" value="5' to 3' exonuclease, C-terminal subdomain"/>
    <property type="match status" value="1"/>
</dbReference>
<comment type="function">
    <text evidence="5">5'-3' exonuclease acting preferentially on double-stranded DNA.</text>
</comment>
<dbReference type="GO" id="GO:0017108">
    <property type="term" value="F:5'-flap endonuclease activity"/>
    <property type="evidence" value="ECO:0007669"/>
    <property type="project" value="InterPro"/>
</dbReference>
<proteinExistence type="predicted"/>
<dbReference type="GO" id="GO:0003677">
    <property type="term" value="F:DNA binding"/>
    <property type="evidence" value="ECO:0007669"/>
    <property type="project" value="UniProtKB-KW"/>
</dbReference>
<dbReference type="Pfam" id="PF01367">
    <property type="entry name" value="5_3_exonuc"/>
    <property type="match status" value="1"/>
</dbReference>
<evidence type="ECO:0000256" key="4">
    <source>
        <dbReference type="ARBA" id="ARBA00023125"/>
    </source>
</evidence>
<protein>
    <recommendedName>
        <fullName evidence="6">5'-3' exonuclease</fullName>
    </recommendedName>
</protein>
<dbReference type="SMART" id="SM00475">
    <property type="entry name" value="53EXOc"/>
    <property type="match status" value="1"/>
</dbReference>
<sequence>MTPVTNDAAPARPLMLLDSAGLWFRAYYAIPDKVKAADGRSVNALRGFLDMTSQLIATHRPGRLVACLDLDWRPAFRVDLLPTYKTHRVAEDAEDGAEEVPDTLAPQVDMILEVLDAVGIATAGAEGLEADDVLGTLAAQEQVDPVIVVSGDRDLLQVADDTPPPVKCLYIGRGIAKAEMFGPAEVAEKYGLPADRAGEAYAELALLRGDPSDGLPGVPGIGEKTASKLLLQYGSLAAIRDAAAQQPSPLPARAAASIVNSSDYLDAAWDVVWVRRAADVAVSGPDAVPAEPRDPQRLAELAVELRIGAQVERLLAALRN</sequence>
<dbReference type="HOGENOM" id="CLU_004675_1_3_11"/>
<keyword evidence="9" id="KW-1185">Reference proteome</keyword>
<evidence type="ECO:0000313" key="9">
    <source>
        <dbReference type="Proteomes" id="UP000001213"/>
    </source>
</evidence>
<dbReference type="KEGG" id="tpr:Tpau_2173"/>
<accession>D5UPM7</accession>
<dbReference type="InterPro" id="IPR038969">
    <property type="entry name" value="FEN"/>
</dbReference>
<evidence type="ECO:0000256" key="6">
    <source>
        <dbReference type="ARBA" id="ARBA00050026"/>
    </source>
</evidence>
<evidence type="ECO:0000259" key="7">
    <source>
        <dbReference type="SMART" id="SM00475"/>
    </source>
</evidence>
<name>D5UPM7_TSUPD</name>
<feature type="domain" description="5'-3' exonuclease" evidence="7">
    <location>
        <begin position="12"/>
        <end position="290"/>
    </location>
</feature>
<dbReference type="Pfam" id="PF02739">
    <property type="entry name" value="5_3_exonuc_N"/>
    <property type="match status" value="1"/>
</dbReference>
<dbReference type="InterPro" id="IPR008918">
    <property type="entry name" value="HhH2"/>
</dbReference>
<dbReference type="RefSeq" id="WP_013126805.1">
    <property type="nucleotide sequence ID" value="NC_014158.1"/>
</dbReference>
<dbReference type="GO" id="GO:0008409">
    <property type="term" value="F:5'-3' exonuclease activity"/>
    <property type="evidence" value="ECO:0007669"/>
    <property type="project" value="InterPro"/>
</dbReference>